<dbReference type="HOGENOM" id="CLU_2540863_0_0_5"/>
<keyword evidence="1" id="KW-0233">DNA recombination</keyword>
<dbReference type="GO" id="GO:0015074">
    <property type="term" value="P:DNA integration"/>
    <property type="evidence" value="ECO:0007669"/>
    <property type="project" value="InterPro"/>
</dbReference>
<dbReference type="Proteomes" id="UP000033200">
    <property type="component" value="Chromosome"/>
</dbReference>
<keyword evidence="3" id="KW-1185">Reference proteome</keyword>
<proteinExistence type="predicted"/>
<organism evidence="2 3">
    <name type="scientific">Sphingomonas taxi</name>
    <dbReference type="NCBI Taxonomy" id="1549858"/>
    <lineage>
        <taxon>Bacteria</taxon>
        <taxon>Pseudomonadati</taxon>
        <taxon>Pseudomonadota</taxon>
        <taxon>Alphaproteobacteria</taxon>
        <taxon>Sphingomonadales</taxon>
        <taxon>Sphingomonadaceae</taxon>
        <taxon>Sphingomonas</taxon>
    </lineage>
</organism>
<accession>A0A097ECM9</accession>
<evidence type="ECO:0000313" key="3">
    <source>
        <dbReference type="Proteomes" id="UP000033200"/>
    </source>
</evidence>
<evidence type="ECO:0000256" key="1">
    <source>
        <dbReference type="ARBA" id="ARBA00023172"/>
    </source>
</evidence>
<dbReference type="InterPro" id="IPR011010">
    <property type="entry name" value="DNA_brk_join_enz"/>
</dbReference>
<dbReference type="GO" id="GO:0003677">
    <property type="term" value="F:DNA binding"/>
    <property type="evidence" value="ECO:0007669"/>
    <property type="project" value="InterPro"/>
</dbReference>
<reference evidence="2 3" key="1">
    <citation type="submission" date="2014-09" db="EMBL/GenBank/DDBJ databases">
        <title>Using Illumina technology Improving SMRT sequencing Genome Assembly by RASTools.</title>
        <authorList>
            <person name="Zhou Y."/>
            <person name="Ma T."/>
            <person name="Liu T."/>
        </authorList>
    </citation>
    <scope>NUCLEOTIDE SEQUENCE [LARGE SCALE GENOMIC DNA]</scope>
    <source>
        <strain evidence="2 3">ATCC 55669</strain>
    </source>
</reference>
<protein>
    <submittedName>
        <fullName evidence="2">Uncharacterized protein</fullName>
    </submittedName>
</protein>
<evidence type="ECO:0000313" key="2">
    <source>
        <dbReference type="EMBL" id="AIT05293.1"/>
    </source>
</evidence>
<dbReference type="GO" id="GO:0006310">
    <property type="term" value="P:DNA recombination"/>
    <property type="evidence" value="ECO:0007669"/>
    <property type="project" value="UniProtKB-KW"/>
</dbReference>
<dbReference type="AlphaFoldDB" id="A0A097ECM9"/>
<dbReference type="eggNOG" id="COG4974">
    <property type="taxonomic scope" value="Bacteria"/>
</dbReference>
<dbReference type="EMBL" id="CP009571">
    <property type="protein sequence ID" value="AIT05293.1"/>
    <property type="molecule type" value="Genomic_DNA"/>
</dbReference>
<dbReference type="STRING" id="1549858.MC45_01410"/>
<name>A0A097ECM9_9SPHN</name>
<dbReference type="SUPFAM" id="SSF56349">
    <property type="entry name" value="DNA breaking-rejoining enzymes"/>
    <property type="match status" value="1"/>
</dbReference>
<dbReference type="KEGG" id="stax:MC45_01410"/>
<dbReference type="Gene3D" id="1.10.443.10">
    <property type="entry name" value="Intergrase catalytic core"/>
    <property type="match status" value="1"/>
</dbReference>
<sequence length="83" mass="9219">MRVSELVVVEEERIDPHDDGSALLFIASSKTDQEGQGAWAWLSPDTMHRFGAWLEASEIRSGPIFRRVGIDRRRARGGPADGV</sequence>
<dbReference type="InterPro" id="IPR013762">
    <property type="entry name" value="Integrase-like_cat_sf"/>
</dbReference>
<gene>
    <name evidence="2" type="ORF">MC45_01410</name>
</gene>